<keyword evidence="2" id="KW-1185">Reference proteome</keyword>
<evidence type="ECO:0000313" key="1">
    <source>
        <dbReference type="EMBL" id="RDX95741.1"/>
    </source>
</evidence>
<name>A0A371GYZ6_MUCPR</name>
<dbReference type="AlphaFoldDB" id="A0A371GYZ6"/>
<sequence>MEGNRMVVSNMRDNNIVGSSIDKLKGSIQPRDLILCKTSLRIKTATNNWFPNTRHHLSDNSNNNQFSNLIVHLRLKIYTKYVCHNVGFANTNWAISHLGKSATVQEIWTYSFLDHPQSTRRKYECKSYSYFRSGSSATSIAIHGTAIAAL</sequence>
<evidence type="ECO:0000313" key="2">
    <source>
        <dbReference type="Proteomes" id="UP000257109"/>
    </source>
</evidence>
<reference evidence="1" key="1">
    <citation type="submission" date="2018-05" db="EMBL/GenBank/DDBJ databases">
        <title>Draft genome of Mucuna pruriens seed.</title>
        <authorList>
            <person name="Nnadi N.E."/>
            <person name="Vos R."/>
            <person name="Hasami M.H."/>
            <person name="Devisetty U.K."/>
            <person name="Aguiy J.C."/>
        </authorList>
    </citation>
    <scope>NUCLEOTIDE SEQUENCE [LARGE SCALE GENOMIC DNA]</scope>
    <source>
        <strain evidence="1">JCA_2017</strain>
    </source>
</reference>
<comment type="caution">
    <text evidence="1">The sequence shown here is derived from an EMBL/GenBank/DDBJ whole genome shotgun (WGS) entry which is preliminary data.</text>
</comment>
<proteinExistence type="predicted"/>
<feature type="non-terminal residue" evidence="1">
    <location>
        <position position="150"/>
    </location>
</feature>
<organism evidence="1 2">
    <name type="scientific">Mucuna pruriens</name>
    <name type="common">Velvet bean</name>
    <name type="synonym">Dolichos pruriens</name>
    <dbReference type="NCBI Taxonomy" id="157652"/>
    <lineage>
        <taxon>Eukaryota</taxon>
        <taxon>Viridiplantae</taxon>
        <taxon>Streptophyta</taxon>
        <taxon>Embryophyta</taxon>
        <taxon>Tracheophyta</taxon>
        <taxon>Spermatophyta</taxon>
        <taxon>Magnoliopsida</taxon>
        <taxon>eudicotyledons</taxon>
        <taxon>Gunneridae</taxon>
        <taxon>Pentapetalae</taxon>
        <taxon>rosids</taxon>
        <taxon>fabids</taxon>
        <taxon>Fabales</taxon>
        <taxon>Fabaceae</taxon>
        <taxon>Papilionoideae</taxon>
        <taxon>50 kb inversion clade</taxon>
        <taxon>NPAAA clade</taxon>
        <taxon>indigoferoid/millettioid clade</taxon>
        <taxon>Phaseoleae</taxon>
        <taxon>Mucuna</taxon>
    </lineage>
</organism>
<accession>A0A371GYZ6</accession>
<protein>
    <submittedName>
        <fullName evidence="1">Uncharacterized protein</fullName>
    </submittedName>
</protein>
<dbReference type="EMBL" id="QJKJ01004053">
    <property type="protein sequence ID" value="RDX95741.1"/>
    <property type="molecule type" value="Genomic_DNA"/>
</dbReference>
<gene>
    <name evidence="1" type="ORF">CR513_21683</name>
</gene>
<dbReference type="Proteomes" id="UP000257109">
    <property type="component" value="Unassembled WGS sequence"/>
</dbReference>
<feature type="non-terminal residue" evidence="1">
    <location>
        <position position="1"/>
    </location>
</feature>